<dbReference type="SUPFAM" id="SSF160631">
    <property type="entry name" value="SMI1/KNR4-like"/>
    <property type="match status" value="1"/>
</dbReference>
<evidence type="ECO:0000256" key="1">
    <source>
        <dbReference type="SAM" id="MobiDB-lite"/>
    </source>
</evidence>
<accession>A0A239MTE7</accession>
<dbReference type="OrthoDB" id="5572373at2"/>
<evidence type="ECO:0008006" key="4">
    <source>
        <dbReference type="Google" id="ProtNLM"/>
    </source>
</evidence>
<evidence type="ECO:0000313" key="2">
    <source>
        <dbReference type="EMBL" id="SNT46026.1"/>
    </source>
</evidence>
<dbReference type="EMBL" id="FZOF01000027">
    <property type="protein sequence ID" value="SNT46026.1"/>
    <property type="molecule type" value="Genomic_DNA"/>
</dbReference>
<sequence length="181" mass="20282">MSIQRLEGAVSDLRQHRRAQPRGINWELVSQLLGTTLPSDYTELIDWYPDLIISDFIAITRPGPGREERFVDSQREELEDLRGFRDEGWTGGHEVFPTPGGLLRWGGSDEGDGFYWRTAGGTPDEWTVVVGSRNGHWADLHCGLTEYLARLLSGQAEPHGLPANIEEGGGTVDYEMDDDNR</sequence>
<reference evidence="2 3" key="1">
    <citation type="submission" date="2017-06" db="EMBL/GenBank/DDBJ databases">
        <authorList>
            <person name="Kim H.J."/>
            <person name="Triplett B.A."/>
        </authorList>
    </citation>
    <scope>NUCLEOTIDE SEQUENCE [LARGE SCALE GENOMIC DNA]</scope>
    <source>
        <strain evidence="2 3">CGMCC 4.1858</strain>
    </source>
</reference>
<organism evidence="2 3">
    <name type="scientific">Actinacidiphila glaucinigra</name>
    <dbReference type="NCBI Taxonomy" id="235986"/>
    <lineage>
        <taxon>Bacteria</taxon>
        <taxon>Bacillati</taxon>
        <taxon>Actinomycetota</taxon>
        <taxon>Actinomycetes</taxon>
        <taxon>Kitasatosporales</taxon>
        <taxon>Streptomycetaceae</taxon>
        <taxon>Actinacidiphila</taxon>
    </lineage>
</organism>
<name>A0A239MTE7_9ACTN</name>
<proteinExistence type="predicted"/>
<evidence type="ECO:0000313" key="3">
    <source>
        <dbReference type="Proteomes" id="UP000198280"/>
    </source>
</evidence>
<dbReference type="AlphaFoldDB" id="A0A239MTE7"/>
<dbReference type="RefSeq" id="WP_089228020.1">
    <property type="nucleotide sequence ID" value="NZ_FZOF01000027.1"/>
</dbReference>
<protein>
    <recommendedName>
        <fullName evidence="4">Knr4/Smi1-like domain-containing protein</fullName>
    </recommendedName>
</protein>
<feature type="region of interest" description="Disordered" evidence="1">
    <location>
        <begin position="159"/>
        <end position="181"/>
    </location>
</feature>
<gene>
    <name evidence="2" type="ORF">SAMN05216252_12770</name>
</gene>
<keyword evidence="3" id="KW-1185">Reference proteome</keyword>
<dbReference type="Proteomes" id="UP000198280">
    <property type="component" value="Unassembled WGS sequence"/>
</dbReference>
<dbReference type="InterPro" id="IPR037883">
    <property type="entry name" value="Knr4/Smi1-like_sf"/>
</dbReference>